<dbReference type="GeneID" id="106051110"/>
<evidence type="ECO:0000313" key="10">
    <source>
        <dbReference type="RefSeq" id="XP_055859762.1"/>
    </source>
</evidence>
<evidence type="ECO:0000313" key="8">
    <source>
        <dbReference type="Proteomes" id="UP001165740"/>
    </source>
</evidence>
<feature type="compositionally biased region" description="Basic and acidic residues" evidence="5">
    <location>
        <begin position="348"/>
        <end position="362"/>
    </location>
</feature>
<evidence type="ECO:0000256" key="2">
    <source>
        <dbReference type="ARBA" id="ARBA00022692"/>
    </source>
</evidence>
<evidence type="ECO:0000256" key="5">
    <source>
        <dbReference type="SAM" id="MobiDB-lite"/>
    </source>
</evidence>
<sequence>MEGNDENNTTSIMDEKHKLESDKYLIVKKNDASININRQFKDKKSTCNCCSRRNKLKPKSAEQEKKENTFSLVVKLVGSVLEESDEGYSIESDHNLRNFLFKLINLLKKEDCCLVLPKGNNNTLYKLVERISQTLTKEYEKVVFSTEEDFLKLISDFRHFECLLVYNGDHMDEKEQEEYIKNNRNIIILKESENLTRFEKALNDKSSDVLKGNVHSKNYVTMNINQTWTETSIAQKILHSYLGKDNVEDFLLLCIRLNQLDLAVQHGGLWKFNSLESQAKDENKLIRKQIVLFSKNLERFDFIKYLIQHGVKIKDYLERDDIIDNTEKNKAHLKVKYLIETEDEQGEQKKQKLRCDNYDKTNDQSSNTGNDSKERDLYIYAVITENFKLAVLLWRTLSRPTIAALYAIEIINDLKTLYKNDHDDHDTKLDKEKRNFEDLAISTLNKTYATNPDIVYDLLICRLEGSWNGYSCLDLALCNKLGKFLSQTPCIMLNEEMWNNSSVPRNSRFEQAKMETSETTKNSSCTSIICELQAPCWIAFFRFISHIMFLGFFAIWIIFFLAADTLHWIEWVLLIWVICYLAKIVDQCTRKVMRHKMLTWNYIDNIERFSVVVFLISWILHIAAYLHQDNQQLMDCVLTLFSIDFMLFCIFTLEFCYVIQLLGPRLIVFLDMIKILSQFLLIIFAFFIAFAVSSQAVLYPKTQLTGLLFFRIFKRPFWSVFGDFTLDELEPSECTFNASVYLDNEQLRCPSDVGRFYVPIIMGIYVIIVNILLFNLIIALFNSAIKTNEQQTEELWHRLFMSFTCEHSILLFMMPPITLLFRLLPEDEKNRHYPFNFEAKYLDTMIKIASIEQQQRDMYLIEVEDIKWNTVNIATSIVGSQDTYNYNTYNIFPSQEEMLKLVQNEVTENKKKILKEVQKTVSLALADVSKEILKVIQEDLKLMKEKLLQEGQETVSIAIQEVSKEILNIFQKDVIKLMKEKLLQNGQETASIAIQEVSKEILNIFQKDVIKMMKEKLFTKGQQTVSIATSEVSKEILNLIENFVTSMKEKILKIL</sequence>
<feature type="transmembrane region" description="Helical" evidence="6">
    <location>
        <begin position="756"/>
        <end position="778"/>
    </location>
</feature>
<proteinExistence type="predicted"/>
<dbReference type="InterPro" id="IPR050927">
    <property type="entry name" value="TRPM"/>
</dbReference>
<keyword evidence="4 6" id="KW-0472">Membrane</keyword>
<evidence type="ECO:0000259" key="7">
    <source>
        <dbReference type="Pfam" id="PF25508"/>
    </source>
</evidence>
<dbReference type="RefSeq" id="XP_055859761.1">
    <property type="nucleotide sequence ID" value="XM_056003786.1"/>
</dbReference>
<feature type="transmembrane region" description="Helical" evidence="6">
    <location>
        <begin position="679"/>
        <end position="699"/>
    </location>
</feature>
<feature type="transmembrane region" description="Helical" evidence="6">
    <location>
        <begin position="568"/>
        <end position="585"/>
    </location>
</feature>
<evidence type="ECO:0000256" key="1">
    <source>
        <dbReference type="ARBA" id="ARBA00004141"/>
    </source>
</evidence>
<feature type="transmembrane region" description="Helical" evidence="6">
    <location>
        <begin position="799"/>
        <end position="824"/>
    </location>
</feature>
<reference evidence="9 10" key="1">
    <citation type="submission" date="2025-04" db="UniProtKB">
        <authorList>
            <consortium name="RefSeq"/>
        </authorList>
    </citation>
    <scope>IDENTIFICATION</scope>
</reference>
<accession>A0A9W2YAJ5</accession>
<evidence type="ECO:0000256" key="4">
    <source>
        <dbReference type="ARBA" id="ARBA00023136"/>
    </source>
</evidence>
<feature type="transmembrane region" description="Helical" evidence="6">
    <location>
        <begin position="638"/>
        <end position="659"/>
    </location>
</feature>
<dbReference type="OrthoDB" id="6154571at2759"/>
<gene>
    <name evidence="9 10 11" type="primary">LOC106051110</name>
</gene>
<evidence type="ECO:0000313" key="9">
    <source>
        <dbReference type="RefSeq" id="XP_055859761.1"/>
    </source>
</evidence>
<dbReference type="Proteomes" id="UP001165740">
    <property type="component" value="Chromosome 11"/>
</dbReference>
<feature type="transmembrane region" description="Helical" evidence="6">
    <location>
        <begin position="606"/>
        <end position="626"/>
    </location>
</feature>
<organism evidence="8 11">
    <name type="scientific">Biomphalaria glabrata</name>
    <name type="common">Bloodfluke planorb</name>
    <name type="synonym">Freshwater snail</name>
    <dbReference type="NCBI Taxonomy" id="6526"/>
    <lineage>
        <taxon>Eukaryota</taxon>
        <taxon>Metazoa</taxon>
        <taxon>Spiralia</taxon>
        <taxon>Lophotrochozoa</taxon>
        <taxon>Mollusca</taxon>
        <taxon>Gastropoda</taxon>
        <taxon>Heterobranchia</taxon>
        <taxon>Euthyneura</taxon>
        <taxon>Panpulmonata</taxon>
        <taxon>Hygrophila</taxon>
        <taxon>Lymnaeoidea</taxon>
        <taxon>Planorbidae</taxon>
        <taxon>Biomphalaria</taxon>
    </lineage>
</organism>
<dbReference type="RefSeq" id="XP_055859763.1">
    <property type="nucleotide sequence ID" value="XM_056003788.1"/>
</dbReference>
<feature type="region of interest" description="Disordered" evidence="5">
    <location>
        <begin position="348"/>
        <end position="370"/>
    </location>
</feature>
<evidence type="ECO:0000313" key="11">
    <source>
        <dbReference type="RefSeq" id="XP_055859763.1"/>
    </source>
</evidence>
<keyword evidence="2 6" id="KW-0812">Transmembrane</keyword>
<dbReference type="InterPro" id="IPR057366">
    <property type="entry name" value="TRPM-like"/>
</dbReference>
<dbReference type="PANTHER" id="PTHR13800:SF12">
    <property type="entry name" value="TRANSIENT RECEPTOR POTENTIAL CATION CHANNEL SUBFAMILY M MEMBER-LIKE 2"/>
    <property type="match status" value="1"/>
</dbReference>
<comment type="subcellular location">
    <subcellularLocation>
        <location evidence="1">Membrane</location>
        <topology evidence="1">Multi-pass membrane protein</topology>
    </subcellularLocation>
</comment>
<dbReference type="PANTHER" id="PTHR13800">
    <property type="entry name" value="TRANSIENT RECEPTOR POTENTIAL CATION CHANNEL, SUBFAMILY M, MEMBER 6"/>
    <property type="match status" value="1"/>
</dbReference>
<dbReference type="RefSeq" id="XP_055859762.1">
    <property type="nucleotide sequence ID" value="XM_056003787.1"/>
</dbReference>
<keyword evidence="8" id="KW-1185">Reference proteome</keyword>
<keyword evidence="3 6" id="KW-1133">Transmembrane helix</keyword>
<dbReference type="GO" id="GO:0005886">
    <property type="term" value="C:plasma membrane"/>
    <property type="evidence" value="ECO:0007669"/>
    <property type="project" value="TreeGrafter"/>
</dbReference>
<evidence type="ECO:0000256" key="3">
    <source>
        <dbReference type="ARBA" id="ARBA00022989"/>
    </source>
</evidence>
<dbReference type="Pfam" id="PF25508">
    <property type="entry name" value="TRPM2"/>
    <property type="match status" value="1"/>
</dbReference>
<dbReference type="AlphaFoldDB" id="A0A9W2YAJ5"/>
<protein>
    <submittedName>
        <fullName evidence="9 10">Transient receptor potential cation channel subfamily M member 7-like isoform X1</fullName>
    </submittedName>
</protein>
<evidence type="ECO:0000256" key="6">
    <source>
        <dbReference type="SAM" id="Phobius"/>
    </source>
</evidence>
<name>A0A9W2YAJ5_BIOGL</name>
<feature type="domain" description="TRPM-like" evidence="7">
    <location>
        <begin position="344"/>
        <end position="487"/>
    </location>
</feature>
<feature type="transmembrane region" description="Helical" evidence="6">
    <location>
        <begin position="543"/>
        <end position="562"/>
    </location>
</feature>
<dbReference type="GO" id="GO:0099604">
    <property type="term" value="F:ligand-gated calcium channel activity"/>
    <property type="evidence" value="ECO:0007669"/>
    <property type="project" value="TreeGrafter"/>
</dbReference>